<reference evidence="2" key="1">
    <citation type="journal article" date="2022" name="Mol. Ecol. Resour.">
        <title>The genomes of chicory, endive, great burdock and yacon provide insights into Asteraceae palaeo-polyploidization history and plant inulin production.</title>
        <authorList>
            <person name="Fan W."/>
            <person name="Wang S."/>
            <person name="Wang H."/>
            <person name="Wang A."/>
            <person name="Jiang F."/>
            <person name="Liu H."/>
            <person name="Zhao H."/>
            <person name="Xu D."/>
            <person name="Zhang Y."/>
        </authorList>
    </citation>
    <scope>NUCLEOTIDE SEQUENCE [LARGE SCALE GENOMIC DNA]</scope>
    <source>
        <strain evidence="2">cv. Punajuju</strain>
    </source>
</reference>
<sequence>MKQVANDVETSADGSGRNKGKQSASVYGGPVTKIRRTEQQQQQHARSKFVFPFSLDDNPQSSTETTSKNQEMISFAPERNGVDEKDHRKNHVQPVAKLYRGVRQRQWGKWVGEIRLPRSRKRRWLGTFETADEAALAYDHEAFKLRGHKARLNFPYLFINDQKQTPLASLPLTSQLESLQPCKEEDVKPLVNGSEPDSSNDEVLNGFGPSESLFEYGEPAWDTMGPKGGSYIWDEFEPSFLGP</sequence>
<reference evidence="1 2" key="2">
    <citation type="journal article" date="2022" name="Mol. Ecol. Resour.">
        <title>The genomes of chicory, endive, great burdock and yacon provide insights into Asteraceae paleo-polyploidization history and plant inulin production.</title>
        <authorList>
            <person name="Fan W."/>
            <person name="Wang S."/>
            <person name="Wang H."/>
            <person name="Wang A."/>
            <person name="Jiang F."/>
            <person name="Liu H."/>
            <person name="Zhao H."/>
            <person name="Xu D."/>
            <person name="Zhang Y."/>
        </authorList>
    </citation>
    <scope>NUCLEOTIDE SEQUENCE [LARGE SCALE GENOMIC DNA]</scope>
    <source>
        <strain evidence="2">cv. Punajuju</strain>
        <tissue evidence="1">Leaves</tissue>
    </source>
</reference>
<protein>
    <submittedName>
        <fullName evidence="1">Uncharacterized protein</fullName>
    </submittedName>
</protein>
<name>A0ACB9E5P9_CICIN</name>
<comment type="caution">
    <text evidence="1">The sequence shown here is derived from an EMBL/GenBank/DDBJ whole genome shotgun (WGS) entry which is preliminary data.</text>
</comment>
<proteinExistence type="predicted"/>
<accession>A0ACB9E5P9</accession>
<dbReference type="Proteomes" id="UP001055811">
    <property type="component" value="Linkage Group LG04"/>
</dbReference>
<evidence type="ECO:0000313" key="2">
    <source>
        <dbReference type="Proteomes" id="UP001055811"/>
    </source>
</evidence>
<organism evidence="1 2">
    <name type="scientific">Cichorium intybus</name>
    <name type="common">Chicory</name>
    <dbReference type="NCBI Taxonomy" id="13427"/>
    <lineage>
        <taxon>Eukaryota</taxon>
        <taxon>Viridiplantae</taxon>
        <taxon>Streptophyta</taxon>
        <taxon>Embryophyta</taxon>
        <taxon>Tracheophyta</taxon>
        <taxon>Spermatophyta</taxon>
        <taxon>Magnoliopsida</taxon>
        <taxon>eudicotyledons</taxon>
        <taxon>Gunneridae</taxon>
        <taxon>Pentapetalae</taxon>
        <taxon>asterids</taxon>
        <taxon>campanulids</taxon>
        <taxon>Asterales</taxon>
        <taxon>Asteraceae</taxon>
        <taxon>Cichorioideae</taxon>
        <taxon>Cichorieae</taxon>
        <taxon>Cichoriinae</taxon>
        <taxon>Cichorium</taxon>
    </lineage>
</organism>
<gene>
    <name evidence="1" type="ORF">L2E82_25838</name>
</gene>
<evidence type="ECO:0000313" key="1">
    <source>
        <dbReference type="EMBL" id="KAI3753776.1"/>
    </source>
</evidence>
<keyword evidence="2" id="KW-1185">Reference proteome</keyword>
<dbReference type="EMBL" id="CM042012">
    <property type="protein sequence ID" value="KAI3753776.1"/>
    <property type="molecule type" value="Genomic_DNA"/>
</dbReference>